<comment type="subcellular location">
    <subcellularLocation>
        <location evidence="1">Cell projection</location>
        <location evidence="1">Cilium</location>
    </subcellularLocation>
    <subcellularLocation>
        <location evidence="2">Cytoplasm</location>
    </subcellularLocation>
</comment>
<evidence type="ECO:0000256" key="4">
    <source>
        <dbReference type="ARBA" id="ARBA00023069"/>
    </source>
</evidence>
<evidence type="ECO:0000256" key="1">
    <source>
        <dbReference type="ARBA" id="ARBA00004138"/>
    </source>
</evidence>
<sequence>MSVLDGLFQYLEEEEGLAELEDFIRTRCSCFPAEEGNELPHECWVAYQEYEGLVRRVLTDFLEAARRNFHLVGLAGSVTVEQLVEALRNERAEQRPDKPGQMLRRSLLAITSFEEFAAASRREPTVQLPPARPAAQGGQLGPAHKGSLAATTQPFLPWAAGPGVAGMADVVAPAFCSAGGQL</sequence>
<dbReference type="AlphaFoldDB" id="A0A7S0AEZ1"/>
<accession>A0A7S0AEZ1</accession>
<gene>
    <name evidence="8" type="ORF">PBAH0796_LOCUS15333</name>
</gene>
<feature type="domain" description="BART" evidence="7">
    <location>
        <begin position="3"/>
        <end position="117"/>
    </location>
</feature>
<feature type="region of interest" description="Disordered" evidence="6">
    <location>
        <begin position="121"/>
        <end position="146"/>
    </location>
</feature>
<evidence type="ECO:0000256" key="6">
    <source>
        <dbReference type="SAM" id="MobiDB-lite"/>
    </source>
</evidence>
<keyword evidence="5" id="KW-0966">Cell projection</keyword>
<keyword evidence="3" id="KW-0963">Cytoplasm</keyword>
<dbReference type="GO" id="GO:0005737">
    <property type="term" value="C:cytoplasm"/>
    <property type="evidence" value="ECO:0007669"/>
    <property type="project" value="UniProtKB-SubCell"/>
</dbReference>
<dbReference type="Pfam" id="PF11527">
    <property type="entry name" value="ARL2_Bind_BART"/>
    <property type="match status" value="1"/>
</dbReference>
<organism evidence="8">
    <name type="scientific">Pyrodinium bahamense</name>
    <dbReference type="NCBI Taxonomy" id="73915"/>
    <lineage>
        <taxon>Eukaryota</taxon>
        <taxon>Sar</taxon>
        <taxon>Alveolata</taxon>
        <taxon>Dinophyceae</taxon>
        <taxon>Gonyaulacales</taxon>
        <taxon>Pyrocystaceae</taxon>
        <taxon>Pyrodinium</taxon>
    </lineage>
</organism>
<dbReference type="GO" id="GO:0005929">
    <property type="term" value="C:cilium"/>
    <property type="evidence" value="ECO:0007669"/>
    <property type="project" value="UniProtKB-SubCell"/>
</dbReference>
<dbReference type="EMBL" id="HBEG01025191">
    <property type="protein sequence ID" value="CAD8361347.1"/>
    <property type="molecule type" value="Transcribed_RNA"/>
</dbReference>
<evidence type="ECO:0000313" key="8">
    <source>
        <dbReference type="EMBL" id="CAD8361347.1"/>
    </source>
</evidence>
<reference evidence="8" key="1">
    <citation type="submission" date="2021-01" db="EMBL/GenBank/DDBJ databases">
        <authorList>
            <person name="Corre E."/>
            <person name="Pelletier E."/>
            <person name="Niang G."/>
            <person name="Scheremetjew M."/>
            <person name="Finn R."/>
            <person name="Kale V."/>
            <person name="Holt S."/>
            <person name="Cochrane G."/>
            <person name="Meng A."/>
            <person name="Brown T."/>
            <person name="Cohen L."/>
        </authorList>
    </citation>
    <scope>NUCLEOTIDE SEQUENCE</scope>
    <source>
        <strain evidence="8">Pbaha01</strain>
    </source>
</reference>
<proteinExistence type="predicted"/>
<name>A0A7S0AEZ1_9DINO</name>
<protein>
    <recommendedName>
        <fullName evidence="7">BART domain-containing protein</fullName>
    </recommendedName>
</protein>
<dbReference type="InterPro" id="IPR023379">
    <property type="entry name" value="BART_dom"/>
</dbReference>
<dbReference type="Gene3D" id="1.20.1520.10">
    <property type="entry name" value="ADP-ribosylation factor-like 2-binding protein, domain"/>
    <property type="match status" value="1"/>
</dbReference>
<keyword evidence="4" id="KW-0969">Cilium</keyword>
<evidence type="ECO:0000256" key="5">
    <source>
        <dbReference type="ARBA" id="ARBA00023273"/>
    </source>
</evidence>
<dbReference type="InterPro" id="IPR042541">
    <property type="entry name" value="BART_sf"/>
</dbReference>
<evidence type="ECO:0000256" key="2">
    <source>
        <dbReference type="ARBA" id="ARBA00004496"/>
    </source>
</evidence>
<evidence type="ECO:0000259" key="7">
    <source>
        <dbReference type="Pfam" id="PF11527"/>
    </source>
</evidence>
<evidence type="ECO:0000256" key="3">
    <source>
        <dbReference type="ARBA" id="ARBA00022490"/>
    </source>
</evidence>